<dbReference type="Pfam" id="PF03099">
    <property type="entry name" value="BPL_LplA_LipB"/>
    <property type="match status" value="1"/>
</dbReference>
<dbReference type="PANTHER" id="PTHR12835:SF5">
    <property type="entry name" value="BIOTIN--PROTEIN LIGASE"/>
    <property type="match status" value="1"/>
</dbReference>
<dbReference type="InterPro" id="IPR004408">
    <property type="entry name" value="Biotin_CoA_COase_ligase"/>
</dbReference>
<evidence type="ECO:0000313" key="4">
    <source>
        <dbReference type="Proteomes" id="UP000283433"/>
    </source>
</evidence>
<dbReference type="CDD" id="cd16442">
    <property type="entry name" value="BPL"/>
    <property type="match status" value="1"/>
</dbReference>
<dbReference type="Gene3D" id="3.30.930.10">
    <property type="entry name" value="Bira Bifunctional Protein, Domain 2"/>
    <property type="match status" value="1"/>
</dbReference>
<dbReference type="GO" id="GO:0004077">
    <property type="term" value="F:biotin--[biotin carboxyl-carrier protein] ligase activity"/>
    <property type="evidence" value="ECO:0007669"/>
    <property type="project" value="InterPro"/>
</dbReference>
<dbReference type="SUPFAM" id="SSF55681">
    <property type="entry name" value="Class II aaRS and biotin synthetases"/>
    <property type="match status" value="1"/>
</dbReference>
<proteinExistence type="predicted"/>
<keyword evidence="1 3" id="KW-0436">Ligase</keyword>
<reference evidence="3 4" key="1">
    <citation type="submission" date="2016-07" db="EMBL/GenBank/DDBJ databases">
        <title>Genome of Pelobium manganitolerans.</title>
        <authorList>
            <person name="Wu S."/>
            <person name="Wang G."/>
        </authorList>
    </citation>
    <scope>NUCLEOTIDE SEQUENCE [LARGE SCALE GENOMIC DNA]</scope>
    <source>
        <strain evidence="3 4">YS-25</strain>
    </source>
</reference>
<keyword evidence="4" id="KW-1185">Reference proteome</keyword>
<dbReference type="InterPro" id="IPR045864">
    <property type="entry name" value="aa-tRNA-synth_II/BPL/LPL"/>
</dbReference>
<dbReference type="RefSeq" id="WP_120181184.1">
    <property type="nucleotide sequence ID" value="NZ_MBTA01000012.1"/>
</dbReference>
<dbReference type="InterPro" id="IPR004143">
    <property type="entry name" value="BPL_LPL_catalytic"/>
</dbReference>
<comment type="caution">
    <text evidence="3">The sequence shown here is derived from an EMBL/GenBank/DDBJ whole genome shotgun (WGS) entry which is preliminary data.</text>
</comment>
<evidence type="ECO:0000256" key="1">
    <source>
        <dbReference type="ARBA" id="ARBA00022598"/>
    </source>
</evidence>
<dbReference type="GO" id="GO:0005737">
    <property type="term" value="C:cytoplasm"/>
    <property type="evidence" value="ECO:0007669"/>
    <property type="project" value="TreeGrafter"/>
</dbReference>
<sequence>MQNNIFLTLFVGQSLVKLSSVNSTNTYLKNQLSNSTPPAEGTVIMADHQFAGRGQQGNSWDSEAGKNLTFSILFFPDFLKISQQFLLNIAVSLGINDCLARIIGKQCKIKWPNDIYYQEQKLGGILIENGLSGANLKWSIVGIGLNVNQQNFNGNNGRASSISKILHQNYELPELLGQLCKDIERRYLQLKAGNQELLKAEYQERLFGLNQKRYFKVANQQVEGEILGVDNDGCLLLSQNGKLAKYALKEIAFIFDEQ</sequence>
<feature type="domain" description="BPL/LPL catalytic" evidence="2">
    <location>
        <begin position="1"/>
        <end position="191"/>
    </location>
</feature>
<dbReference type="AlphaFoldDB" id="A0A419S6P9"/>
<organism evidence="3 4">
    <name type="scientific">Pelobium manganitolerans</name>
    <dbReference type="NCBI Taxonomy" id="1842495"/>
    <lineage>
        <taxon>Bacteria</taxon>
        <taxon>Pseudomonadati</taxon>
        <taxon>Bacteroidota</taxon>
        <taxon>Sphingobacteriia</taxon>
        <taxon>Sphingobacteriales</taxon>
        <taxon>Sphingobacteriaceae</taxon>
        <taxon>Pelobium</taxon>
    </lineage>
</organism>
<dbReference type="PANTHER" id="PTHR12835">
    <property type="entry name" value="BIOTIN PROTEIN LIGASE"/>
    <property type="match status" value="1"/>
</dbReference>
<dbReference type="OrthoDB" id="9807064at2"/>
<dbReference type="EMBL" id="MBTA01000012">
    <property type="protein sequence ID" value="RKD16994.1"/>
    <property type="molecule type" value="Genomic_DNA"/>
</dbReference>
<dbReference type="NCBIfam" id="TIGR00121">
    <property type="entry name" value="birA_ligase"/>
    <property type="match status" value="1"/>
</dbReference>
<dbReference type="PROSITE" id="PS51733">
    <property type="entry name" value="BPL_LPL_CATALYTIC"/>
    <property type="match status" value="1"/>
</dbReference>
<evidence type="ECO:0000259" key="2">
    <source>
        <dbReference type="PROSITE" id="PS51733"/>
    </source>
</evidence>
<name>A0A419S6P9_9SPHI</name>
<dbReference type="Gene3D" id="2.30.30.100">
    <property type="match status" value="1"/>
</dbReference>
<dbReference type="Proteomes" id="UP000283433">
    <property type="component" value="Unassembled WGS sequence"/>
</dbReference>
<accession>A0A419S6P9</accession>
<evidence type="ECO:0000313" key="3">
    <source>
        <dbReference type="EMBL" id="RKD16994.1"/>
    </source>
</evidence>
<protein>
    <submittedName>
        <fullName evidence="3">Biotin--[acetyl-CoA-carboxylase] ligase</fullName>
    </submittedName>
</protein>
<gene>
    <name evidence="3" type="ORF">BCY91_02240</name>
</gene>